<reference evidence="4 5" key="1">
    <citation type="submission" date="2019-10" db="EMBL/GenBank/DDBJ databases">
        <title>Whole-genome sequence of the extremophile Heliorestis acidaminivorans DSM 24790.</title>
        <authorList>
            <person name="Kyndt J.A."/>
            <person name="Meyer T.E."/>
        </authorList>
    </citation>
    <scope>NUCLEOTIDE SEQUENCE [LARGE SCALE GENOMIC DNA]</scope>
    <source>
        <strain evidence="4 5">DSM 24790</strain>
    </source>
</reference>
<feature type="transmembrane region" description="Helical" evidence="3">
    <location>
        <begin position="39"/>
        <end position="58"/>
    </location>
</feature>
<keyword evidence="1 3" id="KW-0472">Membrane</keyword>
<dbReference type="Proteomes" id="UP000468766">
    <property type="component" value="Unassembled WGS sequence"/>
</dbReference>
<feature type="transmembrane region" description="Helical" evidence="3">
    <location>
        <begin position="94"/>
        <end position="112"/>
    </location>
</feature>
<dbReference type="GO" id="GO:0030435">
    <property type="term" value="P:sporulation resulting in formation of a cellular spore"/>
    <property type="evidence" value="ECO:0007669"/>
    <property type="project" value="UniProtKB-KW"/>
</dbReference>
<comment type="function">
    <text evidence="1">Probable aspartic protease that is responsible for the proteolytic cleavage of the RNA polymerase sigma E factor (SigE/spoIIGB) to yield the active peptide in the mother cell during sporulation. Responds to a signal from the forespore that is triggered by the extracellular signal protein SpoIIR.</text>
</comment>
<comment type="caution">
    <text evidence="4">The sequence shown here is derived from an EMBL/GenBank/DDBJ whole genome shotgun (WGS) entry which is preliminary data.</text>
</comment>
<accession>A0A6I0FAK1</accession>
<dbReference type="AlphaFoldDB" id="A0A6I0FAK1"/>
<comment type="subcellular location">
    <subcellularLocation>
        <location evidence="1">Cell membrane</location>
    </subcellularLocation>
</comment>
<feature type="active site" evidence="2">
    <location>
        <position position="170"/>
    </location>
</feature>
<keyword evidence="3" id="KW-0812">Transmembrane</keyword>
<dbReference type="GO" id="GO:0005886">
    <property type="term" value="C:plasma membrane"/>
    <property type="evidence" value="ECO:0007669"/>
    <property type="project" value="UniProtKB-SubCell"/>
</dbReference>
<keyword evidence="1" id="KW-0749">Sporulation</keyword>
<evidence type="ECO:0000256" key="3">
    <source>
        <dbReference type="SAM" id="Phobius"/>
    </source>
</evidence>
<dbReference type="InterPro" id="IPR005081">
    <property type="entry name" value="SpoIIGA"/>
</dbReference>
<evidence type="ECO:0000256" key="2">
    <source>
        <dbReference type="PIRSR" id="PIRSR018571-1"/>
    </source>
</evidence>
<keyword evidence="5" id="KW-1185">Reference proteome</keyword>
<dbReference type="Pfam" id="PF03419">
    <property type="entry name" value="Peptidase_U4"/>
    <property type="match status" value="1"/>
</dbReference>
<dbReference type="RefSeq" id="WP_151618039.1">
    <property type="nucleotide sequence ID" value="NZ_WBXO01000001.1"/>
</dbReference>
<sequence>MGVYERVIIYWDVLWLLNFIMDFLLLSITATILRWPHQFVRVTISAVAGASFTLLLLWVEMTPFIVWLYKIALALLMVRIAFPLKSLKELWRGSLIFYLCAWVAGGILYSFAPSATWYSGILFWLLSLFALLIALGLLTFWRNQGQKQAWQAQLFVTMPAGEVKVPALVDSGNRLSCPLTGNPVIIVEYKALAHLLPPAWIEGTFETAATEATELAEESLRPRYIPYTAMGTSQGLLLGFRPTKAELIREDEVIQCCNAIVALSHQRLDPAGQYEALVPTAWDS</sequence>
<feature type="transmembrane region" description="Helical" evidence="3">
    <location>
        <begin position="13"/>
        <end position="32"/>
    </location>
</feature>
<name>A0A6I0FAK1_9FIRM</name>
<dbReference type="PIRSF" id="PIRSF018571">
    <property type="entry name" value="SpoIIGA"/>
    <property type="match status" value="1"/>
</dbReference>
<gene>
    <name evidence="4" type="ORF">F9B85_02240</name>
</gene>
<keyword evidence="1" id="KW-0064">Aspartyl protease</keyword>
<evidence type="ECO:0000256" key="1">
    <source>
        <dbReference type="PIRNR" id="PIRNR018571"/>
    </source>
</evidence>
<dbReference type="GO" id="GO:0004190">
    <property type="term" value="F:aspartic-type endopeptidase activity"/>
    <property type="evidence" value="ECO:0007669"/>
    <property type="project" value="UniProtKB-KW"/>
</dbReference>
<feature type="transmembrane region" description="Helical" evidence="3">
    <location>
        <begin position="118"/>
        <end position="141"/>
    </location>
</feature>
<dbReference type="OrthoDB" id="2690199at2"/>
<protein>
    <recommendedName>
        <fullName evidence="1">Sporulation sigma-E factor-processing peptidase</fullName>
        <ecNumber evidence="1">3.4.23.-</ecNumber>
    </recommendedName>
    <alternativeName>
        <fullName evidence="1">Membrane-associated aspartic protease</fullName>
    </alternativeName>
    <alternativeName>
        <fullName evidence="1">Stage II sporulation protein GA</fullName>
    </alternativeName>
</protein>
<dbReference type="EC" id="3.4.23.-" evidence="1"/>
<keyword evidence="1" id="KW-0645">Protease</keyword>
<dbReference type="GO" id="GO:0030436">
    <property type="term" value="P:asexual sporulation"/>
    <property type="evidence" value="ECO:0007669"/>
    <property type="project" value="InterPro"/>
</dbReference>
<evidence type="ECO:0000313" key="5">
    <source>
        <dbReference type="Proteomes" id="UP000468766"/>
    </source>
</evidence>
<proteinExistence type="inferred from homology"/>
<evidence type="ECO:0000313" key="4">
    <source>
        <dbReference type="EMBL" id="KAB2954518.1"/>
    </source>
</evidence>
<keyword evidence="3" id="KW-1133">Transmembrane helix</keyword>
<keyword evidence="1" id="KW-0378">Hydrolase</keyword>
<keyword evidence="1" id="KW-1003">Cell membrane</keyword>
<comment type="similarity">
    <text evidence="1">Belongs to the peptidase U4 family.</text>
</comment>
<dbReference type="GO" id="GO:0006508">
    <property type="term" value="P:proteolysis"/>
    <property type="evidence" value="ECO:0007669"/>
    <property type="project" value="UniProtKB-KW"/>
</dbReference>
<dbReference type="EMBL" id="WBXO01000001">
    <property type="protein sequence ID" value="KAB2954518.1"/>
    <property type="molecule type" value="Genomic_DNA"/>
</dbReference>
<organism evidence="4 5">
    <name type="scientific">Heliorestis acidaminivorans</name>
    <dbReference type="NCBI Taxonomy" id="553427"/>
    <lineage>
        <taxon>Bacteria</taxon>
        <taxon>Bacillati</taxon>
        <taxon>Bacillota</taxon>
        <taxon>Clostridia</taxon>
        <taxon>Eubacteriales</taxon>
        <taxon>Heliobacteriaceae</taxon>
        <taxon>Heliorestis</taxon>
    </lineage>
</organism>